<evidence type="ECO:0000313" key="1">
    <source>
        <dbReference type="EMBL" id="EWH10174.1"/>
    </source>
</evidence>
<dbReference type="InterPro" id="IPR021326">
    <property type="entry name" value="DUF2931"/>
</dbReference>
<dbReference type="PROSITE" id="PS51257">
    <property type="entry name" value="PROKAR_LIPOPROTEIN"/>
    <property type="match status" value="1"/>
</dbReference>
<dbReference type="EMBL" id="ARZX01000041">
    <property type="protein sequence ID" value="EWH10174.1"/>
    <property type="molecule type" value="Genomic_DNA"/>
</dbReference>
<evidence type="ECO:0000313" key="2">
    <source>
        <dbReference type="Proteomes" id="UP000019275"/>
    </source>
</evidence>
<dbReference type="Pfam" id="PF11153">
    <property type="entry name" value="DUF2931"/>
    <property type="match status" value="1"/>
</dbReference>
<dbReference type="Proteomes" id="UP000019275">
    <property type="component" value="Unassembled WGS sequence"/>
</dbReference>
<reference evidence="1 2" key="1">
    <citation type="journal article" date="2014" name="Genome Announc.">
        <title>Draft Genome Sequence of the Carrageenan-Degrading Bacterium Cellulophaga sp. Strain KL-A, Isolated from Decaying Marine Algae.</title>
        <authorList>
            <person name="Shan D."/>
            <person name="Ying J."/>
            <person name="Li X."/>
            <person name="Gao Z."/>
            <person name="Wei G."/>
            <person name="Shao Z."/>
        </authorList>
    </citation>
    <scope>NUCLEOTIDE SEQUENCE [LARGE SCALE GENOMIC DNA]</scope>
    <source>
        <strain evidence="1 2">KL-A</strain>
    </source>
</reference>
<sequence length="350" mass="40667">MPITEKELYINKMNKITLIVCILITLTSCMKKYEWMPTECAPKNYPVEIYKGEFYLDDAKTNSIYIPSGKVVNNSWGEGLSTLISGDLEKQVPKHLRIAWFSYTENKFYLLDTPLPYKKIDSIFNKGSYNWTEKKQDYSFDLSVGMAPGGKLTLFMLAPGYNVNVASFLAEETNRISWIQFLKMQGGNTDIKREELLKVVLDFELTPEFREQIEETGIPYGLWDTYETKYTTQLKFKSPSRKLKYLITHHLNGELNTYRNQYLNTLQDKQSWAGVHKIGLGWQSPEGEDYASVFTFKKEQVLNAYNETNTDNVSFVIDVISENRDSVKIYIKSGEYQKLLIPTDTKFWKE</sequence>
<accession>A0ABP3B435</accession>
<protein>
    <recommendedName>
        <fullName evidence="3">DUF2931 family protein</fullName>
    </recommendedName>
</protein>
<proteinExistence type="predicted"/>
<keyword evidence="2" id="KW-1185">Reference proteome</keyword>
<gene>
    <name evidence="1" type="ORF">KLA_16897</name>
</gene>
<evidence type="ECO:0008006" key="3">
    <source>
        <dbReference type="Google" id="ProtNLM"/>
    </source>
</evidence>
<comment type="caution">
    <text evidence="1">The sequence shown here is derived from an EMBL/GenBank/DDBJ whole genome shotgun (WGS) entry which is preliminary data.</text>
</comment>
<organism evidence="1 2">
    <name type="scientific">Cellulophaga geojensis KL-A</name>
    <dbReference type="NCBI Taxonomy" id="1328323"/>
    <lineage>
        <taxon>Bacteria</taxon>
        <taxon>Pseudomonadati</taxon>
        <taxon>Bacteroidota</taxon>
        <taxon>Flavobacteriia</taxon>
        <taxon>Flavobacteriales</taxon>
        <taxon>Flavobacteriaceae</taxon>
        <taxon>Cellulophaga</taxon>
    </lineage>
</organism>
<name>A0ABP3B435_9FLAO</name>